<name>A0A6J5MQ09_9CAUD</name>
<evidence type="ECO:0000313" key="2">
    <source>
        <dbReference type="EMBL" id="CAB4147443.1"/>
    </source>
</evidence>
<proteinExistence type="predicted"/>
<dbReference type="Pfam" id="PF04542">
    <property type="entry name" value="Sigma70_r2"/>
    <property type="match status" value="1"/>
</dbReference>
<dbReference type="GO" id="GO:0003700">
    <property type="term" value="F:DNA-binding transcription factor activity"/>
    <property type="evidence" value="ECO:0007669"/>
    <property type="project" value="InterPro"/>
</dbReference>
<reference evidence="2" key="1">
    <citation type="submission" date="2020-04" db="EMBL/GenBank/DDBJ databases">
        <authorList>
            <person name="Chiriac C."/>
            <person name="Salcher M."/>
            <person name="Ghai R."/>
            <person name="Kavagutti S V."/>
        </authorList>
    </citation>
    <scope>NUCLEOTIDE SEQUENCE</scope>
</reference>
<evidence type="ECO:0000259" key="1">
    <source>
        <dbReference type="Pfam" id="PF04542"/>
    </source>
</evidence>
<gene>
    <name evidence="2" type="ORF">UFOVP516_29</name>
</gene>
<dbReference type="SUPFAM" id="SSF88946">
    <property type="entry name" value="Sigma2 domain of RNA polymerase sigma factors"/>
    <property type="match status" value="1"/>
</dbReference>
<protein>
    <submittedName>
        <fullName evidence="2">Sig70_bacteroi1, RNA polymerase sigma-70 factor, Bacteroides expansion family 1</fullName>
    </submittedName>
</protein>
<dbReference type="InterPro" id="IPR007627">
    <property type="entry name" value="RNA_pol_sigma70_r2"/>
</dbReference>
<dbReference type="EMBL" id="LR796480">
    <property type="protein sequence ID" value="CAB4147443.1"/>
    <property type="molecule type" value="Genomic_DNA"/>
</dbReference>
<accession>A0A6J5MQ09</accession>
<sequence>MIIEDLYKNHNNWIGYATKVCGDYQQAQDLVQDMYIKLFDCQKEINHSYVYCVIKNLYLDQYRKNKVKEKTVYYQEEYTEQSEEIDLTAAYEESLKELKTYKQLIVNFSTKEGVNNFARQSGISKATIIRIRNEFKKILCQKVKDLETQSLS</sequence>
<dbReference type="GO" id="GO:0006352">
    <property type="term" value="P:DNA-templated transcription initiation"/>
    <property type="evidence" value="ECO:0007669"/>
    <property type="project" value="InterPro"/>
</dbReference>
<dbReference type="Gene3D" id="1.10.1740.10">
    <property type="match status" value="1"/>
</dbReference>
<dbReference type="InterPro" id="IPR013325">
    <property type="entry name" value="RNA_pol_sigma_r2"/>
</dbReference>
<organism evidence="2">
    <name type="scientific">uncultured Caudovirales phage</name>
    <dbReference type="NCBI Taxonomy" id="2100421"/>
    <lineage>
        <taxon>Viruses</taxon>
        <taxon>Duplodnaviria</taxon>
        <taxon>Heunggongvirae</taxon>
        <taxon>Uroviricota</taxon>
        <taxon>Caudoviricetes</taxon>
        <taxon>Peduoviridae</taxon>
        <taxon>Maltschvirus</taxon>
        <taxon>Maltschvirus maltsch</taxon>
    </lineage>
</organism>
<feature type="domain" description="RNA polymerase sigma-70 region 2" evidence="1">
    <location>
        <begin position="10"/>
        <end position="66"/>
    </location>
</feature>